<comment type="subcellular location">
    <subcellularLocation>
        <location evidence="1">Lysosome</location>
    </subcellularLocation>
</comment>
<evidence type="ECO:0000256" key="4">
    <source>
        <dbReference type="ARBA" id="ARBA00023228"/>
    </source>
</evidence>
<evidence type="ECO:0000256" key="6">
    <source>
        <dbReference type="ARBA" id="ARBA00045571"/>
    </source>
</evidence>
<dbReference type="Proteomes" id="UP000007635">
    <property type="component" value="Chromosome IV"/>
</dbReference>
<dbReference type="AlphaFoldDB" id="A0AAQ4PSN6"/>
<dbReference type="GeneTree" id="ENSGT00390000016053"/>
<keyword evidence="4" id="KW-0458">Lysosome</keyword>
<reference evidence="7 8" key="1">
    <citation type="journal article" date="2021" name="G3 (Bethesda)">
        <title>Improved contiguity of the threespine stickleback genome using long-read sequencing.</title>
        <authorList>
            <person name="Nath S."/>
            <person name="Shaw D.E."/>
            <person name="White M.A."/>
        </authorList>
    </citation>
    <scope>NUCLEOTIDE SEQUENCE [LARGE SCALE GENOMIC DNA]</scope>
    <source>
        <strain evidence="7 8">Lake Benthic</strain>
    </source>
</reference>
<dbReference type="GO" id="GO:0032008">
    <property type="term" value="P:positive regulation of TOR signaling"/>
    <property type="evidence" value="ECO:0007669"/>
    <property type="project" value="InterPro"/>
</dbReference>
<dbReference type="GO" id="GO:0071986">
    <property type="term" value="C:Ragulator complex"/>
    <property type="evidence" value="ECO:0007669"/>
    <property type="project" value="InterPro"/>
</dbReference>
<dbReference type="GO" id="GO:0005085">
    <property type="term" value="F:guanyl-nucleotide exchange factor activity"/>
    <property type="evidence" value="ECO:0007669"/>
    <property type="project" value="TreeGrafter"/>
</dbReference>
<proteinExistence type="inferred from homology"/>
<evidence type="ECO:0000313" key="8">
    <source>
        <dbReference type="Proteomes" id="UP000007635"/>
    </source>
</evidence>
<evidence type="ECO:0000256" key="3">
    <source>
        <dbReference type="ARBA" id="ARBA00016098"/>
    </source>
</evidence>
<name>A0AAQ4PSN6_GASAC</name>
<evidence type="ECO:0000256" key="1">
    <source>
        <dbReference type="ARBA" id="ARBA00004371"/>
    </source>
</evidence>
<sequence length="164" mass="18128">MTTAALTAGLERIPDQLGYLVISEDGVLASAGELENDEQTAAVMMQMVRTASRFKLPGSAEPPFKRMSALCTQESVDDISLLLPVSWSNASIAHWTASPDPRTDQYPEWHRWPPHATGDTDSSASEAVQTQFVGEFTDSHRIWKILFVGKNQKNCLLQLILLDL</sequence>
<dbReference type="GO" id="GO:0005764">
    <property type="term" value="C:lysosome"/>
    <property type="evidence" value="ECO:0007669"/>
    <property type="project" value="UniProtKB-SubCell"/>
</dbReference>
<protein>
    <recommendedName>
        <fullName evidence="3">Ragulator complex protein LAMTOR4</fullName>
    </recommendedName>
    <alternativeName>
        <fullName evidence="5">Late endosomal/lysosomal adaptor and MAPK and MTOR activator 4</fullName>
    </alternativeName>
</protein>
<comment type="function">
    <text evidence="6">As part of the Ragulator complex it is involved in amino acid sensing and activation of mTORC1, a signaling complex promoting cell growth in response to growth factors, energy levels, and amino acids. Activated by amino acids through a mechanism involving the lysosomal V-ATPase, the Ragulator plays a dual role for the small GTPases Rag (RagA/RRAGA, RagB/RRAGB, RagC/RRAGC and/or RagD/RRAGD): it (1) acts as a guanine nucleotide exchange factor (GEF), activating the small GTPases Rag and (2) mediates recruitment of Rag GTPases to the lysosome membrane. Activated Ragulator and Rag GTPases function as a scaffold recruiting mTORC1 to lysosomes where it is in turn activated.</text>
</comment>
<dbReference type="GO" id="GO:0071230">
    <property type="term" value="P:cellular response to amino acid stimulus"/>
    <property type="evidence" value="ECO:0007669"/>
    <property type="project" value="InterPro"/>
</dbReference>
<accession>A0AAQ4PSN6</accession>
<dbReference type="PANTHER" id="PTHR33967:SF1">
    <property type="entry name" value="RAGULATOR COMPLEX PROTEIN LAMTOR4"/>
    <property type="match status" value="1"/>
</dbReference>
<dbReference type="InterPro" id="IPR034601">
    <property type="entry name" value="LAMTOR4"/>
</dbReference>
<dbReference type="PANTHER" id="PTHR33967">
    <property type="entry name" value="RAGULATOR COMPLEX PROTEIN LAMTOR4"/>
    <property type="match status" value="1"/>
</dbReference>
<evidence type="ECO:0000313" key="7">
    <source>
        <dbReference type="Ensembl" id="ENSGACP00000041909.1"/>
    </source>
</evidence>
<reference evidence="7" key="3">
    <citation type="submission" date="2025-09" db="UniProtKB">
        <authorList>
            <consortium name="Ensembl"/>
        </authorList>
    </citation>
    <scope>IDENTIFICATION</scope>
</reference>
<dbReference type="Ensembl" id="ENSGACT00000039865.1">
    <property type="protein sequence ID" value="ENSGACP00000041909.1"/>
    <property type="gene ID" value="ENSGACG00000024419.1"/>
</dbReference>
<organism evidence="7 8">
    <name type="scientific">Gasterosteus aculeatus aculeatus</name>
    <name type="common">three-spined stickleback</name>
    <dbReference type="NCBI Taxonomy" id="481459"/>
    <lineage>
        <taxon>Eukaryota</taxon>
        <taxon>Metazoa</taxon>
        <taxon>Chordata</taxon>
        <taxon>Craniata</taxon>
        <taxon>Vertebrata</taxon>
        <taxon>Euteleostomi</taxon>
        <taxon>Actinopterygii</taxon>
        <taxon>Neopterygii</taxon>
        <taxon>Teleostei</taxon>
        <taxon>Neoteleostei</taxon>
        <taxon>Acanthomorphata</taxon>
        <taxon>Eupercaria</taxon>
        <taxon>Perciformes</taxon>
        <taxon>Cottioidei</taxon>
        <taxon>Gasterosteales</taxon>
        <taxon>Gasterosteidae</taxon>
        <taxon>Gasterosteus</taxon>
    </lineage>
</organism>
<keyword evidence="8" id="KW-1185">Reference proteome</keyword>
<comment type="similarity">
    <text evidence="2">Belongs to the LAMTOR4 family.</text>
</comment>
<reference evidence="7" key="2">
    <citation type="submission" date="2025-08" db="UniProtKB">
        <authorList>
            <consortium name="Ensembl"/>
        </authorList>
    </citation>
    <scope>IDENTIFICATION</scope>
</reference>
<evidence type="ECO:0000256" key="2">
    <source>
        <dbReference type="ARBA" id="ARBA00010627"/>
    </source>
</evidence>
<evidence type="ECO:0000256" key="5">
    <source>
        <dbReference type="ARBA" id="ARBA00032690"/>
    </source>
</evidence>